<evidence type="ECO:0000256" key="5">
    <source>
        <dbReference type="ARBA" id="ARBA00022475"/>
    </source>
</evidence>
<evidence type="ECO:0000256" key="12">
    <source>
        <dbReference type="ARBA" id="ARBA00023268"/>
    </source>
</evidence>
<evidence type="ECO:0000256" key="10">
    <source>
        <dbReference type="ARBA" id="ARBA00023065"/>
    </source>
</evidence>
<keyword evidence="12" id="KW-0511">Multifunctional enzyme</keyword>
<comment type="similarity">
    <text evidence="1 17 18">Belongs to the ATPase B chain family.</text>
</comment>
<dbReference type="GO" id="GO:0045259">
    <property type="term" value="C:proton-transporting ATP synthase complex"/>
    <property type="evidence" value="ECO:0007669"/>
    <property type="project" value="UniProtKB-KW"/>
</dbReference>
<dbReference type="AlphaFoldDB" id="A0A0P6X056"/>
<gene>
    <name evidence="17" type="primary">atpF</name>
    <name evidence="20" type="ORF">AC812_12845</name>
</gene>
<evidence type="ECO:0000256" key="1">
    <source>
        <dbReference type="ARBA" id="ARBA00005513"/>
    </source>
</evidence>
<dbReference type="GO" id="GO:0046933">
    <property type="term" value="F:proton-transporting ATP synthase activity, rotational mechanism"/>
    <property type="evidence" value="ECO:0007669"/>
    <property type="project" value="UniProtKB-UniRule"/>
</dbReference>
<evidence type="ECO:0000256" key="15">
    <source>
        <dbReference type="ARBA" id="ARBA00025198"/>
    </source>
</evidence>
<dbReference type="NCBIfam" id="TIGR01145">
    <property type="entry name" value="ATP_synt_delta"/>
    <property type="match status" value="1"/>
</dbReference>
<evidence type="ECO:0000256" key="9">
    <source>
        <dbReference type="ARBA" id="ARBA00022989"/>
    </source>
</evidence>
<keyword evidence="8 17" id="KW-0375">Hydrogen ion transport</keyword>
<comment type="similarity">
    <text evidence="2">In the C-terminal section; belongs to the ATPase delta chain family.</text>
</comment>
<keyword evidence="6 17" id="KW-0138">CF(0)</keyword>
<dbReference type="PATRIC" id="fig|360411.5.peg.627"/>
<dbReference type="OrthoDB" id="9802471at2"/>
<comment type="similarity">
    <text evidence="3">In the N-terminal section; belongs to the ATPase B chain family.</text>
</comment>
<accession>A0A0P6X056</accession>
<dbReference type="STRING" id="360411.AC812_12845"/>
<dbReference type="InterPro" id="IPR000711">
    <property type="entry name" value="ATPase_OSCP/dsu"/>
</dbReference>
<evidence type="ECO:0000256" key="18">
    <source>
        <dbReference type="RuleBase" id="RU003848"/>
    </source>
</evidence>
<comment type="function">
    <text evidence="15 17">F(1)F(0) ATP synthase produces ATP from ADP in the presence of a proton or sodium gradient. F-type ATPases consist of two structural domains, F(1) containing the extramembraneous catalytic core and F(0) containing the membrane proton channel, linked together by a central stalk and a peripheral stalk. During catalysis, ATP synthesis in the catalytic domain of F(1) is coupled via a rotary mechanism of the central stalk subunits to proton translocation.</text>
</comment>
<comment type="subunit">
    <text evidence="17">F-type ATPases have 2 components, F(1) - the catalytic core - and F(0) - the membrane proton channel. F(1) has five subunits: alpha(3), beta(3), gamma(1), delta(1), epsilon(1). F(0) has three main subunits: a(1), b(2) and c(10-14). The alpha and beta chains form an alternating ring which encloses part of the gamma chain. F(1) is attached to F(0) by a central stalk formed by the gamma and epsilon chains, while a peripheral stalk is formed by the delta and b chains.</text>
</comment>
<feature type="transmembrane region" description="Helical" evidence="17">
    <location>
        <begin position="6"/>
        <end position="25"/>
    </location>
</feature>
<keyword evidence="5 17" id="KW-1003">Cell membrane</keyword>
<evidence type="ECO:0000256" key="19">
    <source>
        <dbReference type="SAM" id="Coils"/>
    </source>
</evidence>
<dbReference type="PANTHER" id="PTHR33445:SF1">
    <property type="entry name" value="ATP SYNTHASE SUBUNIT B"/>
    <property type="match status" value="1"/>
</dbReference>
<organism evidence="20 21">
    <name type="scientific">Bellilinea caldifistulae</name>
    <dbReference type="NCBI Taxonomy" id="360411"/>
    <lineage>
        <taxon>Bacteria</taxon>
        <taxon>Bacillati</taxon>
        <taxon>Chloroflexota</taxon>
        <taxon>Anaerolineae</taxon>
        <taxon>Anaerolineales</taxon>
        <taxon>Anaerolineaceae</taxon>
        <taxon>Bellilinea</taxon>
    </lineage>
</organism>
<dbReference type="InterPro" id="IPR050059">
    <property type="entry name" value="ATP_synthase_B_chain"/>
</dbReference>
<dbReference type="HAMAP" id="MF_01398">
    <property type="entry name" value="ATP_synth_b_bprime"/>
    <property type="match status" value="1"/>
</dbReference>
<evidence type="ECO:0000256" key="8">
    <source>
        <dbReference type="ARBA" id="ARBA00022781"/>
    </source>
</evidence>
<dbReference type="Pfam" id="PF00430">
    <property type="entry name" value="ATP-synt_B"/>
    <property type="match status" value="1"/>
</dbReference>
<dbReference type="GO" id="GO:0012505">
    <property type="term" value="C:endomembrane system"/>
    <property type="evidence" value="ECO:0007669"/>
    <property type="project" value="UniProtKB-SubCell"/>
</dbReference>
<evidence type="ECO:0000256" key="13">
    <source>
        <dbReference type="ARBA" id="ARBA00023310"/>
    </source>
</evidence>
<keyword evidence="9 17" id="KW-1133">Transmembrane helix</keyword>
<comment type="function">
    <text evidence="14">This fusion protein includes a component of the F(0) channel (subunit b) and of the F(1) subunit (subunit delta). Two copies of subunit b and one of delta together form the peripheral 'stator' stalk which links F(1) to F(0).</text>
</comment>
<keyword evidence="10 17" id="KW-0406">Ion transport</keyword>
<sequence length="245" mass="26613">MEKLGINLGFILIQILSFGIIFIVLKEWVYKPLTAQLEKRRRAIAQGLEDARVAAEARANAERESSRIISEAQQKAAEIVREATERAEAAAKDVRLQANAEIAKAREQAMAEIEQERNRVLSEVRGQIAALAIAATQKLIGQTLDEQRQHALLEEFFSGVRGGKVVVLENETISGQAAEITSALPLTEAEQQSVKQDILARLGGAASVTFRVDPSILGGLIIKVGDRVIDGSVAGQLQGLRQTLL</sequence>
<dbReference type="Proteomes" id="UP000050514">
    <property type="component" value="Unassembled WGS sequence"/>
</dbReference>
<evidence type="ECO:0000256" key="4">
    <source>
        <dbReference type="ARBA" id="ARBA00022448"/>
    </source>
</evidence>
<dbReference type="CDD" id="cd06503">
    <property type="entry name" value="ATP-synt_Fo_b"/>
    <property type="match status" value="1"/>
</dbReference>
<keyword evidence="13 17" id="KW-0066">ATP synthesis</keyword>
<evidence type="ECO:0000256" key="11">
    <source>
        <dbReference type="ARBA" id="ARBA00023136"/>
    </source>
</evidence>
<evidence type="ECO:0000313" key="20">
    <source>
        <dbReference type="EMBL" id="KPL74199.1"/>
    </source>
</evidence>
<dbReference type="Pfam" id="PF00213">
    <property type="entry name" value="OSCP"/>
    <property type="match status" value="1"/>
</dbReference>
<keyword evidence="21" id="KW-1185">Reference proteome</keyword>
<dbReference type="InterPro" id="IPR028987">
    <property type="entry name" value="ATP_synth_B-like_membr_sf"/>
</dbReference>
<dbReference type="GO" id="GO:0005886">
    <property type="term" value="C:plasma membrane"/>
    <property type="evidence" value="ECO:0007669"/>
    <property type="project" value="UniProtKB-SubCell"/>
</dbReference>
<evidence type="ECO:0000256" key="17">
    <source>
        <dbReference type="HAMAP-Rule" id="MF_01398"/>
    </source>
</evidence>
<evidence type="ECO:0000256" key="2">
    <source>
        <dbReference type="ARBA" id="ARBA00010377"/>
    </source>
</evidence>
<name>A0A0P6X056_9CHLR</name>
<keyword evidence="4 17" id="KW-0813">Transport</keyword>
<dbReference type="SUPFAM" id="SSF81573">
    <property type="entry name" value="F1F0 ATP synthase subunit B, membrane domain"/>
    <property type="match status" value="1"/>
</dbReference>
<reference evidence="20 21" key="1">
    <citation type="submission" date="2015-07" db="EMBL/GenBank/DDBJ databases">
        <title>Draft genome of Bellilinea caldifistulae DSM 17877.</title>
        <authorList>
            <person name="Hemp J."/>
            <person name="Ward L.M."/>
            <person name="Pace L.A."/>
            <person name="Fischer W.W."/>
        </authorList>
    </citation>
    <scope>NUCLEOTIDE SEQUENCE [LARGE SCALE GENOMIC DNA]</scope>
    <source>
        <strain evidence="20 21">GOMI-1</strain>
    </source>
</reference>
<dbReference type="RefSeq" id="WP_061915404.1">
    <property type="nucleotide sequence ID" value="NZ_DF967971.1"/>
</dbReference>
<proteinExistence type="inferred from homology"/>
<evidence type="ECO:0000256" key="7">
    <source>
        <dbReference type="ARBA" id="ARBA00022692"/>
    </source>
</evidence>
<evidence type="ECO:0000313" key="21">
    <source>
        <dbReference type="Proteomes" id="UP000050514"/>
    </source>
</evidence>
<comment type="subcellular location">
    <subcellularLocation>
        <location evidence="17">Cell membrane</location>
        <topology evidence="17">Single-pass membrane protein</topology>
    </subcellularLocation>
    <subcellularLocation>
        <location evidence="16">Endomembrane system</location>
        <topology evidence="16">Single-pass membrane protein</topology>
    </subcellularLocation>
</comment>
<keyword evidence="11 17" id="KW-0472">Membrane</keyword>
<dbReference type="PANTHER" id="PTHR33445">
    <property type="entry name" value="ATP SYNTHASE SUBUNIT B', CHLOROPLASTIC"/>
    <property type="match status" value="1"/>
</dbReference>
<comment type="caution">
    <text evidence="20">The sequence shown here is derived from an EMBL/GenBank/DDBJ whole genome shotgun (WGS) entry which is preliminary data.</text>
</comment>
<dbReference type="NCBIfam" id="TIGR01144">
    <property type="entry name" value="ATP_synt_b"/>
    <property type="match status" value="1"/>
</dbReference>
<dbReference type="InterPro" id="IPR002146">
    <property type="entry name" value="ATP_synth_b/b'su_bac/chlpt"/>
</dbReference>
<protein>
    <recommendedName>
        <fullName evidence="17">ATP synthase subunit b</fullName>
    </recommendedName>
    <alternativeName>
        <fullName evidence="17">ATP synthase F(0) sector subunit b</fullName>
    </alternativeName>
    <alternativeName>
        <fullName evidence="17">ATPase subunit I</fullName>
    </alternativeName>
    <alternativeName>
        <fullName evidence="17">F-type ATPase subunit b</fullName>
        <shortName evidence="17">F-ATPase subunit b</shortName>
    </alternativeName>
</protein>
<dbReference type="InterPro" id="IPR005864">
    <property type="entry name" value="ATP_synth_F0_bsu_bac"/>
</dbReference>
<feature type="coiled-coil region" evidence="19">
    <location>
        <begin position="95"/>
        <end position="123"/>
    </location>
</feature>
<comment type="function">
    <text evidence="17">Component of the F(0) channel, it forms part of the peripheral stalk, linking F(1) to F(0).</text>
</comment>
<evidence type="ECO:0000256" key="14">
    <source>
        <dbReference type="ARBA" id="ARBA00024925"/>
    </source>
</evidence>
<dbReference type="EMBL" id="LGHJ01000018">
    <property type="protein sequence ID" value="KPL74199.1"/>
    <property type="molecule type" value="Genomic_DNA"/>
</dbReference>
<evidence type="ECO:0000256" key="6">
    <source>
        <dbReference type="ARBA" id="ARBA00022547"/>
    </source>
</evidence>
<keyword evidence="19" id="KW-0175">Coiled coil</keyword>
<dbReference type="Gene3D" id="1.20.5.620">
    <property type="entry name" value="F1F0 ATP synthase subunit B, membrane domain"/>
    <property type="match status" value="1"/>
</dbReference>
<evidence type="ECO:0000256" key="16">
    <source>
        <dbReference type="ARBA" id="ARBA00037847"/>
    </source>
</evidence>
<dbReference type="GO" id="GO:0046961">
    <property type="term" value="F:proton-transporting ATPase activity, rotational mechanism"/>
    <property type="evidence" value="ECO:0007669"/>
    <property type="project" value="TreeGrafter"/>
</dbReference>
<evidence type="ECO:0000256" key="3">
    <source>
        <dbReference type="ARBA" id="ARBA00010811"/>
    </source>
</evidence>
<keyword evidence="7 17" id="KW-0812">Transmembrane</keyword>